<dbReference type="EMBL" id="ANAH02000018">
    <property type="protein sequence ID" value="EPX59262.1"/>
    <property type="molecule type" value="Genomic_DNA"/>
</dbReference>
<sequence length="293" mass="30712">MDPLDWNGQQFLTLYGPFLLLSFVGAVFWKKWLNQPGDAPTAVQLDMDPYQVAALEGEATTVMTAVVALVHGGALRLEEEAFSVVTAPPTGASGIERAVHAAVAAGYNSLEALREAARTEFSRLEESLRTRGFLRTPEQDTGYTQYPLWFFGAVLSIGAMKAMMGMLRQKPVELLVLLLLLGACGLLFLGRDHRLTGRGQKALAMLREMHEPLRLTASSEGSAETMRPRDVALAMGLFGMGALSFLDVHPLRDYLLPPAASGGGGGSGGDGGSSCGGSSSCGGGCGGCGGGGD</sequence>
<evidence type="ECO:0008006" key="4">
    <source>
        <dbReference type="Google" id="ProtNLM"/>
    </source>
</evidence>
<keyword evidence="1" id="KW-0472">Membrane</keyword>
<protein>
    <recommendedName>
        <fullName evidence="4">TIGR04222 domain-containing membrane protein</fullName>
    </recommendedName>
</protein>
<feature type="transmembrane region" description="Helical" evidence="1">
    <location>
        <begin position="143"/>
        <end position="160"/>
    </location>
</feature>
<feature type="transmembrane region" description="Helical" evidence="1">
    <location>
        <begin position="12"/>
        <end position="29"/>
    </location>
</feature>
<organism evidence="2 3">
    <name type="scientific">Cystobacter fuscus (strain ATCC 25194 / DSM 2262 / NBRC 100088 / M29)</name>
    <dbReference type="NCBI Taxonomy" id="1242864"/>
    <lineage>
        <taxon>Bacteria</taxon>
        <taxon>Pseudomonadati</taxon>
        <taxon>Myxococcota</taxon>
        <taxon>Myxococcia</taxon>
        <taxon>Myxococcales</taxon>
        <taxon>Cystobacterineae</taxon>
        <taxon>Archangiaceae</taxon>
        <taxon>Cystobacter</taxon>
    </lineage>
</organism>
<comment type="caution">
    <text evidence="2">The sequence shown here is derived from an EMBL/GenBank/DDBJ whole genome shotgun (WGS) entry which is preliminary data.</text>
</comment>
<dbReference type="eggNOG" id="COG4278">
    <property type="taxonomic scope" value="Bacteria"/>
</dbReference>
<evidence type="ECO:0000313" key="3">
    <source>
        <dbReference type="Proteomes" id="UP000011682"/>
    </source>
</evidence>
<dbReference type="Proteomes" id="UP000011682">
    <property type="component" value="Unassembled WGS sequence"/>
</dbReference>
<dbReference type="AlphaFoldDB" id="S9PAH2"/>
<keyword evidence="1" id="KW-1133">Transmembrane helix</keyword>
<proteinExistence type="predicted"/>
<name>S9PAH2_CYSF2</name>
<accession>S9PAH2</accession>
<dbReference type="NCBIfam" id="TIGR04222">
    <property type="entry name" value="near_uncomplex"/>
    <property type="match status" value="1"/>
</dbReference>
<dbReference type="RefSeq" id="WP_002623765.1">
    <property type="nucleotide sequence ID" value="NZ_ANAH02000018.1"/>
</dbReference>
<keyword evidence="3" id="KW-1185">Reference proteome</keyword>
<dbReference type="InterPro" id="IPR026467">
    <property type="entry name" value="Ser/Gly_Cys_C_dom"/>
</dbReference>
<keyword evidence="1" id="KW-0812">Transmembrane</keyword>
<reference evidence="2" key="1">
    <citation type="submission" date="2013-05" db="EMBL/GenBank/DDBJ databases">
        <title>Genome assembly of Cystobacter fuscus DSM 2262.</title>
        <authorList>
            <person name="Sharma G."/>
            <person name="Khatri I."/>
            <person name="Kaur C."/>
            <person name="Mayilraj S."/>
            <person name="Subramanian S."/>
        </authorList>
    </citation>
    <scope>NUCLEOTIDE SEQUENCE [LARGE SCALE GENOMIC DNA]</scope>
    <source>
        <strain evidence="2">DSM 2262</strain>
    </source>
</reference>
<gene>
    <name evidence="2" type="ORF">D187_003166</name>
</gene>
<feature type="transmembrane region" description="Helical" evidence="1">
    <location>
        <begin position="172"/>
        <end position="190"/>
    </location>
</feature>
<evidence type="ECO:0000313" key="2">
    <source>
        <dbReference type="EMBL" id="EPX59262.1"/>
    </source>
</evidence>
<evidence type="ECO:0000256" key="1">
    <source>
        <dbReference type="SAM" id="Phobius"/>
    </source>
</evidence>